<comment type="caution">
    <text evidence="1">The sequence shown here is derived from an EMBL/GenBank/DDBJ whole genome shotgun (WGS) entry which is preliminary data.</text>
</comment>
<dbReference type="AlphaFoldDB" id="A0A9X3DCT5"/>
<keyword evidence="2" id="KW-1185">Reference proteome</keyword>
<name>A0A9X3DCT5_9SPHI</name>
<reference evidence="1" key="1">
    <citation type="submission" date="2022-11" db="EMBL/GenBank/DDBJ databases">
        <authorList>
            <person name="Graham C."/>
            <person name="Newman J.D."/>
        </authorList>
    </citation>
    <scope>NUCLEOTIDE SEQUENCE</scope>
    <source>
        <strain evidence="1">DSM 19486</strain>
    </source>
</reference>
<protein>
    <submittedName>
        <fullName evidence="1">Uncharacterized protein</fullName>
    </submittedName>
</protein>
<evidence type="ECO:0000313" key="2">
    <source>
        <dbReference type="Proteomes" id="UP001142592"/>
    </source>
</evidence>
<organism evidence="1 2">
    <name type="scientific">Pedobacter agri</name>
    <dbReference type="NCBI Taxonomy" id="454586"/>
    <lineage>
        <taxon>Bacteria</taxon>
        <taxon>Pseudomonadati</taxon>
        <taxon>Bacteroidota</taxon>
        <taxon>Sphingobacteriia</taxon>
        <taxon>Sphingobacteriales</taxon>
        <taxon>Sphingobacteriaceae</taxon>
        <taxon>Pedobacter</taxon>
    </lineage>
</organism>
<accession>A0A9X3DCT5</accession>
<dbReference type="EMBL" id="JAPJUH010000002">
    <property type="protein sequence ID" value="MCX3264811.1"/>
    <property type="molecule type" value="Genomic_DNA"/>
</dbReference>
<gene>
    <name evidence="1" type="ORF">OQZ29_08655</name>
</gene>
<evidence type="ECO:0000313" key="1">
    <source>
        <dbReference type="EMBL" id="MCX3264811.1"/>
    </source>
</evidence>
<sequence length="424" mass="47712">MYNSALVKIGLAGMVGLKQIYGDQYEKLDPALTDGILFDLHDVHPLIEMENLVNSYRTAKKLGYNVYDPGKTYSAKERVLSGTKAYESLSDANTGNNPETSTANWKYVNVLSEQLFDSIASSIDKTIQSVFIRKKLNSLVKTIVDDFRLYDGRGEVTNKNANNGRFVGFKIMLHQGEDLVVNLPKIAFQFDLPCPDLKLYLFNTSQLEPVAVIPFNYNQAGIVKWFNTTLSLQSFEDGDYILGYFESDLSPGAQSIKKETNLVSPQLCGTCNHTDFKLFKTRSEYMDLQPLYVEAAHLNGTELWDESYEVYLEKNNWGMNIQFTINCDLTDFIISNKMLFAEALSKQAAADILLSMQFSSLDNQQLMKLKSQLNYALYGNKENFNKGLIADAEKAIAALDFDLSNLNRVCLPCNDSKTIGRKVA</sequence>
<dbReference type="Proteomes" id="UP001142592">
    <property type="component" value="Unassembled WGS sequence"/>
</dbReference>
<dbReference type="RefSeq" id="WP_010600045.1">
    <property type="nucleotide sequence ID" value="NZ_JAPJUH010000002.1"/>
</dbReference>
<proteinExistence type="predicted"/>